<dbReference type="EMBL" id="KB822718">
    <property type="protein sequence ID" value="ETN42905.1"/>
    <property type="molecule type" value="Genomic_DNA"/>
</dbReference>
<dbReference type="InParanoid" id="W2S2V0"/>
<name>W2S2V0_CYPE1</name>
<evidence type="ECO:0000313" key="3">
    <source>
        <dbReference type="Proteomes" id="UP000030752"/>
    </source>
</evidence>
<reference evidence="2 3" key="1">
    <citation type="submission" date="2013-03" db="EMBL/GenBank/DDBJ databases">
        <title>The Genome Sequence of Phialophora europaea CBS 101466.</title>
        <authorList>
            <consortium name="The Broad Institute Genomics Platform"/>
            <person name="Cuomo C."/>
            <person name="de Hoog S."/>
            <person name="Gorbushina A."/>
            <person name="Walker B."/>
            <person name="Young S.K."/>
            <person name="Zeng Q."/>
            <person name="Gargeya S."/>
            <person name="Fitzgerald M."/>
            <person name="Haas B."/>
            <person name="Abouelleil A."/>
            <person name="Allen A.W."/>
            <person name="Alvarado L."/>
            <person name="Arachchi H.M."/>
            <person name="Berlin A.M."/>
            <person name="Chapman S.B."/>
            <person name="Gainer-Dewar J."/>
            <person name="Goldberg J."/>
            <person name="Griggs A."/>
            <person name="Gujja S."/>
            <person name="Hansen M."/>
            <person name="Howarth C."/>
            <person name="Imamovic A."/>
            <person name="Ireland A."/>
            <person name="Larimer J."/>
            <person name="McCowan C."/>
            <person name="Murphy C."/>
            <person name="Pearson M."/>
            <person name="Poon T.W."/>
            <person name="Priest M."/>
            <person name="Roberts A."/>
            <person name="Saif S."/>
            <person name="Shea T."/>
            <person name="Sisk P."/>
            <person name="Sykes S."/>
            <person name="Wortman J."/>
            <person name="Nusbaum C."/>
            <person name="Birren B."/>
        </authorList>
    </citation>
    <scope>NUCLEOTIDE SEQUENCE [LARGE SCALE GENOMIC DNA]</scope>
    <source>
        <strain evidence="2 3">CBS 101466</strain>
    </source>
</reference>
<organism evidence="2 3">
    <name type="scientific">Cyphellophora europaea (strain CBS 101466)</name>
    <name type="common">Phialophora europaea</name>
    <dbReference type="NCBI Taxonomy" id="1220924"/>
    <lineage>
        <taxon>Eukaryota</taxon>
        <taxon>Fungi</taxon>
        <taxon>Dikarya</taxon>
        <taxon>Ascomycota</taxon>
        <taxon>Pezizomycotina</taxon>
        <taxon>Eurotiomycetes</taxon>
        <taxon>Chaetothyriomycetidae</taxon>
        <taxon>Chaetothyriales</taxon>
        <taxon>Cyphellophoraceae</taxon>
        <taxon>Cyphellophora</taxon>
    </lineage>
</organism>
<accession>W2S2V0</accession>
<dbReference type="RefSeq" id="XP_008714641.1">
    <property type="nucleotide sequence ID" value="XM_008716419.1"/>
</dbReference>
<dbReference type="Proteomes" id="UP000030752">
    <property type="component" value="Unassembled WGS sequence"/>
</dbReference>
<keyword evidence="3" id="KW-1185">Reference proteome</keyword>
<dbReference type="GeneID" id="19969402"/>
<gene>
    <name evidence="2" type="ORF">HMPREF1541_02063</name>
</gene>
<evidence type="ECO:0000256" key="1">
    <source>
        <dbReference type="SAM" id="MobiDB-lite"/>
    </source>
</evidence>
<dbReference type="AlphaFoldDB" id="W2S2V0"/>
<dbReference type="VEuPathDB" id="FungiDB:HMPREF1541_02063"/>
<dbReference type="HOGENOM" id="CLU_1034466_0_0_1"/>
<proteinExistence type="predicted"/>
<protein>
    <submittedName>
        <fullName evidence="2">Uncharacterized protein</fullName>
    </submittedName>
</protein>
<evidence type="ECO:0000313" key="2">
    <source>
        <dbReference type="EMBL" id="ETN42905.1"/>
    </source>
</evidence>
<feature type="region of interest" description="Disordered" evidence="1">
    <location>
        <begin position="232"/>
        <end position="269"/>
    </location>
</feature>
<sequence>MPAPSSQYDLKPNHVTLEGTTKLLQQGKHSAAADNIARIKARFDEKAAALARYHDKSLQIIRDENKALSNENKGLRHALAQTTSTLENKEEVLSRLMGGSAPSPADPCELCGRLGNRYAEDLGERMFEQEPNDGSREQSSLAMVQRPRSVAAAQRTEIDKPMLGFTRYNGKDWDDARGCYVLGTKDAPHHAQITHYRKKAQERMIVDRPEPGDEDYLAQPVERESIYQTGDGRNIITGDLRDNRKGNKFPTDLAETPATASAWSEGREE</sequence>